<dbReference type="InterPro" id="IPR003959">
    <property type="entry name" value="ATPase_AAA_core"/>
</dbReference>
<evidence type="ECO:0000313" key="9">
    <source>
        <dbReference type="Proteomes" id="UP000223596"/>
    </source>
</evidence>
<dbReference type="SMART" id="SM01086">
    <property type="entry name" value="ClpB_D2-small"/>
    <property type="match status" value="1"/>
</dbReference>
<feature type="region of interest" description="Disordered" evidence="5">
    <location>
        <begin position="104"/>
        <end position="141"/>
    </location>
</feature>
<dbReference type="InterPro" id="IPR003593">
    <property type="entry name" value="AAA+_ATPase"/>
</dbReference>
<evidence type="ECO:0000313" key="8">
    <source>
        <dbReference type="EMBL" id="PFH03199.1"/>
    </source>
</evidence>
<evidence type="ECO:0000259" key="7">
    <source>
        <dbReference type="SMART" id="SM01086"/>
    </source>
</evidence>
<dbReference type="Gene3D" id="3.40.50.300">
    <property type="entry name" value="P-loop containing nucleotide triphosphate hydrolases"/>
    <property type="match status" value="2"/>
</dbReference>
<dbReference type="InterPro" id="IPR041546">
    <property type="entry name" value="ClpA/ClpB_AAA_lid"/>
</dbReference>
<dbReference type="InterPro" id="IPR050130">
    <property type="entry name" value="ClpA_ClpB"/>
</dbReference>
<dbReference type="GO" id="GO:0034605">
    <property type="term" value="P:cellular response to heat"/>
    <property type="evidence" value="ECO:0007669"/>
    <property type="project" value="TreeGrafter"/>
</dbReference>
<evidence type="ECO:0000256" key="5">
    <source>
        <dbReference type="SAM" id="MobiDB-lite"/>
    </source>
</evidence>
<dbReference type="SUPFAM" id="SSF52540">
    <property type="entry name" value="P-loop containing nucleoside triphosphate hydrolases"/>
    <property type="match status" value="2"/>
</dbReference>
<dbReference type="SMART" id="SM00382">
    <property type="entry name" value="AAA"/>
    <property type="match status" value="2"/>
</dbReference>
<keyword evidence="1" id="KW-0547">Nucleotide-binding</keyword>
<dbReference type="Gene3D" id="4.10.860.10">
    <property type="entry name" value="UVR domain"/>
    <property type="match status" value="1"/>
</dbReference>
<sequence length="803" mass="90656">MMMCSICKENLAVVFITKIINGKQTQEGLCFSCAKKQGIQPINQILEQTGISEEEIDDLNKQMETFFEDMDFSGTSDPEGGTATANPFFNLINKSLNKTMESMGFKSSKDETESDGKTDREVKDDKNNTRTKTQDKKMPKKKKYLDTYGTNLIVKAKEGKIDRVIGRNREIERVIQILNRRNKNNPVLIGEPGVGKTAIAEGLALRIVNRDVPVKLFNAEVYVLDLTSIVAGTQFRGQFENRMKGIIEECKALGNIILVIDEIHNIMGAGEAEGAMNAANILKPALAKGEIQVIGATTLDEYRKHIEKDSALERRFQPVLVDEPSVEETIEILRGIKDYYESYHRVKISDEVIRAAVILSERYITDRFLPDKAIDVLDEAGSRANIKNVVLLEYEALKEELKKVQEEKENAVSADSIEDYQKAADLKVRECKLLQQIKELEQKSKDMELTVDDIAYVIESWTKIPVQRLTEIEAEKLLNLEERLHKRVIGQHEAVKSVARAIRRNRADFKKRKKPASFIFVGPTGVGKTELVKALAVELFGSEEALIRLDMSEYMEKHTVSKLIGAPPGYVGYDEGGQLTEKVRRKPYSVILLDEIEKAHPDVFNMLLQILDDGRATDSHGRTVSFENTVLIMTSNAGTSLKASSIGFANDNYIALENKVKEVLKETFRPEFLNRVDEIIVFNHLTKDELKQIVDLMFKDVVEEVENKKMTVKFQDGVREFILEKGYDPKYGARPLRRTIQRYIEDELADMYLKGLLAEGCSIVVGVRDGNIVFNVEKPAENAVVDTENSTTNNMKTDNTTAE</sequence>
<dbReference type="AlphaFoldDB" id="A0AB36TH22"/>
<feature type="domain" description="AAA+ ATPase" evidence="6">
    <location>
        <begin position="514"/>
        <end position="686"/>
    </location>
</feature>
<dbReference type="Pfam" id="PF10431">
    <property type="entry name" value="ClpB_D2-small"/>
    <property type="match status" value="1"/>
</dbReference>
<feature type="compositionally biased region" description="Basic and acidic residues" evidence="5">
    <location>
        <begin position="107"/>
        <end position="137"/>
    </location>
</feature>
<feature type="coiled-coil region" evidence="4">
    <location>
        <begin position="387"/>
        <end position="414"/>
    </location>
</feature>
<evidence type="ECO:0000256" key="2">
    <source>
        <dbReference type="ARBA" id="ARBA00022840"/>
    </source>
</evidence>
<organism evidence="8 9">
    <name type="scientific">Acetivibrio thermocellus AD2</name>
    <dbReference type="NCBI Taxonomy" id="1138384"/>
    <lineage>
        <taxon>Bacteria</taxon>
        <taxon>Bacillati</taxon>
        <taxon>Bacillota</taxon>
        <taxon>Clostridia</taxon>
        <taxon>Eubacteriales</taxon>
        <taxon>Oscillospiraceae</taxon>
        <taxon>Acetivibrio</taxon>
    </lineage>
</organism>
<gene>
    <name evidence="8" type="ORF">M972_112000</name>
</gene>
<dbReference type="GO" id="GO:0005524">
    <property type="term" value="F:ATP binding"/>
    <property type="evidence" value="ECO:0007669"/>
    <property type="project" value="UniProtKB-KW"/>
</dbReference>
<keyword evidence="2 8" id="KW-0067">ATP-binding</keyword>
<evidence type="ECO:0000259" key="6">
    <source>
        <dbReference type="SMART" id="SM00382"/>
    </source>
</evidence>
<feature type="domain" description="Clp ATPase C-terminal" evidence="7">
    <location>
        <begin position="685"/>
        <end position="774"/>
    </location>
</feature>
<dbReference type="PRINTS" id="PR00300">
    <property type="entry name" value="CLPPROTEASEA"/>
</dbReference>
<evidence type="ECO:0000256" key="1">
    <source>
        <dbReference type="ARBA" id="ARBA00022741"/>
    </source>
</evidence>
<dbReference type="GO" id="GO:0006508">
    <property type="term" value="P:proteolysis"/>
    <property type="evidence" value="ECO:0007669"/>
    <property type="project" value="UniProtKB-KW"/>
</dbReference>
<dbReference type="PANTHER" id="PTHR11638">
    <property type="entry name" value="ATP-DEPENDENT CLP PROTEASE"/>
    <property type="match status" value="1"/>
</dbReference>
<reference evidence="8 9" key="1">
    <citation type="submission" date="2017-09" db="EMBL/GenBank/DDBJ databases">
        <title>Evaluation of Pacific Biosciences Sequencing Technology to Finishing C. thermocellum Genome Sequences.</title>
        <authorList>
            <person name="Brown S."/>
        </authorList>
    </citation>
    <scope>NUCLEOTIDE SEQUENCE [LARGE SCALE GENOMIC DNA]</scope>
    <source>
        <strain evidence="8 9">AD2</strain>
    </source>
</reference>
<protein>
    <submittedName>
        <fullName evidence="8">ATP-dependent Clp protease ATP-binding subunit ClpE</fullName>
    </submittedName>
</protein>
<dbReference type="Pfam" id="PF17871">
    <property type="entry name" value="AAA_lid_9"/>
    <property type="match status" value="1"/>
</dbReference>
<dbReference type="InterPro" id="IPR028299">
    <property type="entry name" value="ClpA/B_CS2"/>
</dbReference>
<evidence type="ECO:0000256" key="3">
    <source>
        <dbReference type="ARBA" id="ARBA00023186"/>
    </source>
</evidence>
<proteinExistence type="predicted"/>
<keyword evidence="8" id="KW-0378">Hydrolase</keyword>
<dbReference type="CDD" id="cd19499">
    <property type="entry name" value="RecA-like_ClpB_Hsp104-like"/>
    <property type="match status" value="1"/>
</dbReference>
<dbReference type="EMBL" id="PDBW01000001">
    <property type="protein sequence ID" value="PFH03199.1"/>
    <property type="molecule type" value="Genomic_DNA"/>
</dbReference>
<dbReference type="InterPro" id="IPR027417">
    <property type="entry name" value="P-loop_NTPase"/>
</dbReference>
<dbReference type="CDD" id="cd00009">
    <property type="entry name" value="AAA"/>
    <property type="match status" value="1"/>
</dbReference>
<dbReference type="InterPro" id="IPR001270">
    <property type="entry name" value="ClpA/B"/>
</dbReference>
<dbReference type="GO" id="GO:0008233">
    <property type="term" value="F:peptidase activity"/>
    <property type="evidence" value="ECO:0007669"/>
    <property type="project" value="UniProtKB-KW"/>
</dbReference>
<comment type="caution">
    <text evidence="8">The sequence shown here is derived from an EMBL/GenBank/DDBJ whole genome shotgun (WGS) entry which is preliminary data.</text>
</comment>
<dbReference type="FunFam" id="3.40.50.300:FF:000025">
    <property type="entry name" value="ATP-dependent Clp protease subunit"/>
    <property type="match status" value="1"/>
</dbReference>
<dbReference type="Pfam" id="PF00004">
    <property type="entry name" value="AAA"/>
    <property type="match status" value="1"/>
</dbReference>
<dbReference type="InterPro" id="IPR019489">
    <property type="entry name" value="Clp_ATPase_C"/>
</dbReference>
<dbReference type="Proteomes" id="UP000223596">
    <property type="component" value="Unassembled WGS sequence"/>
</dbReference>
<dbReference type="Pfam" id="PF07724">
    <property type="entry name" value="AAA_2"/>
    <property type="match status" value="1"/>
</dbReference>
<keyword evidence="8" id="KW-0645">Protease</keyword>
<keyword evidence="4" id="KW-0175">Coiled coil</keyword>
<accession>A0AB36TH22</accession>
<evidence type="ECO:0000256" key="4">
    <source>
        <dbReference type="SAM" id="Coils"/>
    </source>
</evidence>
<dbReference type="PROSITE" id="PS00871">
    <property type="entry name" value="CLPAB_2"/>
    <property type="match status" value="1"/>
</dbReference>
<name>A0AB36TH22_ACETH</name>
<dbReference type="GO" id="GO:0016887">
    <property type="term" value="F:ATP hydrolysis activity"/>
    <property type="evidence" value="ECO:0007669"/>
    <property type="project" value="InterPro"/>
</dbReference>
<dbReference type="Gene3D" id="1.10.8.60">
    <property type="match status" value="2"/>
</dbReference>
<dbReference type="GO" id="GO:0005737">
    <property type="term" value="C:cytoplasm"/>
    <property type="evidence" value="ECO:0007669"/>
    <property type="project" value="TreeGrafter"/>
</dbReference>
<dbReference type="FunFam" id="3.40.50.300:FF:000010">
    <property type="entry name" value="Chaperone clpB 1, putative"/>
    <property type="match status" value="1"/>
</dbReference>
<dbReference type="RefSeq" id="WP_003519329.1">
    <property type="nucleotide sequence ID" value="NZ_CP013828.1"/>
</dbReference>
<keyword evidence="3" id="KW-0143">Chaperone</keyword>
<feature type="domain" description="AAA+ ATPase" evidence="6">
    <location>
        <begin position="182"/>
        <end position="326"/>
    </location>
</feature>
<dbReference type="PANTHER" id="PTHR11638:SF175">
    <property type="entry name" value="ATP-DEPENDENT CLP PROTEASE, ATP-BINDING SUBUNIT CLPC"/>
    <property type="match status" value="1"/>
</dbReference>